<keyword evidence="1" id="KW-0812">Transmembrane</keyword>
<proteinExistence type="predicted"/>
<keyword evidence="1" id="KW-1133">Transmembrane helix</keyword>
<organism evidence="2 3">
    <name type="scientific">[Eubacterium] hominis</name>
    <dbReference type="NCBI Taxonomy" id="2764325"/>
    <lineage>
        <taxon>Bacteria</taxon>
        <taxon>Bacillati</taxon>
        <taxon>Bacillota</taxon>
        <taxon>Erysipelotrichia</taxon>
        <taxon>Erysipelotrichales</taxon>
        <taxon>Erysipelotrichaceae</taxon>
        <taxon>Amedibacillus</taxon>
    </lineage>
</organism>
<protein>
    <submittedName>
        <fullName evidence="2">Uncharacterized protein</fullName>
    </submittedName>
</protein>
<feature type="transmembrane region" description="Helical" evidence="1">
    <location>
        <begin position="106"/>
        <end position="124"/>
    </location>
</feature>
<dbReference type="RefSeq" id="WP_117536646.1">
    <property type="nucleotide sequence ID" value="NZ_CP060636.1"/>
</dbReference>
<evidence type="ECO:0000313" key="3">
    <source>
        <dbReference type="Proteomes" id="UP000515856"/>
    </source>
</evidence>
<name>A0A7G9GM67_9FIRM</name>
<feature type="transmembrane region" description="Helical" evidence="1">
    <location>
        <begin position="9"/>
        <end position="28"/>
    </location>
</feature>
<dbReference type="AlphaFoldDB" id="A0A7G9GM67"/>
<feature type="transmembrane region" description="Helical" evidence="1">
    <location>
        <begin position="170"/>
        <end position="193"/>
    </location>
</feature>
<feature type="transmembrane region" description="Helical" evidence="1">
    <location>
        <begin position="259"/>
        <end position="275"/>
    </location>
</feature>
<sequence>MESKSIKFYIYCTLAFIYFIPIELIFGVWNSAPYHLYTCLMGMVYFVNMIRKGKIKKTTLALWMGIILICFYTKKFGFLDLLLIPIVDDLINNKNRVNAILKKNKLVYLALFFSFIYTIIYNKVGFNGRGADAGSGFMTCTALGEVNLAGLSIFLLYGLAKNKYKYLSKIILIFGIFTFSRSYFLAIICIILCSTRLVNKLIEKLIRKLSYINLTLISSVFMFGLAILQISVFLNNRIVAMQLNSGFARMFQLNDYSNFYRMLAIFIVVAIYVYYPKFLLVGITDDEYLLYGREIANNLNVPFIGIGPHNLFFSHLKIYGIGVVFEVFFISKYLKKIVNKNNFGFFIAVLLYAIVMGSGFNNWWLFLITIVLIVNEK</sequence>
<reference evidence="2 3" key="1">
    <citation type="submission" date="2020-08" db="EMBL/GenBank/DDBJ databases">
        <authorList>
            <person name="Liu C."/>
            <person name="Sun Q."/>
        </authorList>
    </citation>
    <scope>NUCLEOTIDE SEQUENCE [LARGE SCALE GENOMIC DNA]</scope>
    <source>
        <strain evidence="2 3">NSJ-61</strain>
    </source>
</reference>
<accession>A0A7G9GM67</accession>
<dbReference type="KEGG" id="ehn:H9Q80_16880"/>
<gene>
    <name evidence="2" type="ORF">H9Q80_16880</name>
</gene>
<feature type="transmembrane region" description="Helical" evidence="1">
    <location>
        <begin position="34"/>
        <end position="50"/>
    </location>
</feature>
<dbReference type="EMBL" id="CP060636">
    <property type="protein sequence ID" value="QNM11899.1"/>
    <property type="molecule type" value="Genomic_DNA"/>
</dbReference>
<keyword evidence="3" id="KW-1185">Reference proteome</keyword>
<feature type="transmembrane region" description="Helical" evidence="1">
    <location>
        <begin position="136"/>
        <end position="158"/>
    </location>
</feature>
<feature type="transmembrane region" description="Helical" evidence="1">
    <location>
        <begin position="316"/>
        <end position="334"/>
    </location>
</feature>
<feature type="transmembrane region" description="Helical" evidence="1">
    <location>
        <begin position="214"/>
        <end position="234"/>
    </location>
</feature>
<feature type="transmembrane region" description="Helical" evidence="1">
    <location>
        <begin position="346"/>
        <end position="374"/>
    </location>
</feature>
<evidence type="ECO:0000313" key="2">
    <source>
        <dbReference type="EMBL" id="QNM11899.1"/>
    </source>
</evidence>
<dbReference type="Proteomes" id="UP000515856">
    <property type="component" value="Chromosome"/>
</dbReference>
<keyword evidence="1" id="KW-0472">Membrane</keyword>
<evidence type="ECO:0000256" key="1">
    <source>
        <dbReference type="SAM" id="Phobius"/>
    </source>
</evidence>